<dbReference type="InterPro" id="IPR036779">
    <property type="entry name" value="LysM_dom_sf"/>
</dbReference>
<dbReference type="InterPro" id="IPR023346">
    <property type="entry name" value="Lysozyme-like_dom_sf"/>
</dbReference>
<dbReference type="RefSeq" id="WP_286650344.1">
    <property type="nucleotide sequence ID" value="NZ_JACAGK010000004.1"/>
</dbReference>
<sequence length="467" mass="52548">MKLSVAQEVNTDLHTFNDSFQNQVIDQVEKERELIYSHLDSVKQKAGGSTDFSAEDVNIAQRINRLQKTIPLEYNDRVKVYLDKYISRNYKPYMEKLLGLGIYYFPIYDQIFAEQGIPDEVKYLSVVESSLNPHTVSTSGAVGPWQFIYGTAKIYNLTMDGSFDERKDVYSTTYAVSSYLKEAHDEFNDWLLALASYNCGRGCVRRAIQRSGLVNPNYWELSPFLPKETQNYIPKFIAMTYVLNHAELYGFVPQQNDLMTDHKVLMVDKAVSLSTVAQGLNCSADLLKQLNPGYKRAVVSGSPAKPRRLIIPYHEAMSDSLIYAALNNQRVEVMQALAAVESDDEQRHQVKRGETVASIAKEYGVSVQQIRTWNRLSAQSSIVGRNLIVSKGVDSKMAKNVIAATKTKTSTKNSSTFVSYTVKKGDTLSEIANKHRGSSVNRIKSDNNIRGSHLKIGQKLKIYKGKG</sequence>
<dbReference type="CDD" id="cd00118">
    <property type="entry name" value="LysM"/>
    <property type="match status" value="2"/>
</dbReference>
<evidence type="ECO:0000259" key="1">
    <source>
        <dbReference type="PROSITE" id="PS51782"/>
    </source>
</evidence>
<dbReference type="Proteomes" id="UP001170954">
    <property type="component" value="Unassembled WGS sequence"/>
</dbReference>
<dbReference type="PANTHER" id="PTHR33734:SF22">
    <property type="entry name" value="MEMBRANE-BOUND LYTIC MUREIN TRANSGLYCOSYLASE D"/>
    <property type="match status" value="1"/>
</dbReference>
<dbReference type="Pfam" id="PF01464">
    <property type="entry name" value="SLT"/>
    <property type="match status" value="1"/>
</dbReference>
<evidence type="ECO:0000313" key="2">
    <source>
        <dbReference type="EMBL" id="MDM1047042.1"/>
    </source>
</evidence>
<dbReference type="PROSITE" id="PS51782">
    <property type="entry name" value="LYSM"/>
    <property type="match status" value="2"/>
</dbReference>
<dbReference type="Gene3D" id="3.10.350.10">
    <property type="entry name" value="LysM domain"/>
    <property type="match status" value="2"/>
</dbReference>
<evidence type="ECO:0000313" key="3">
    <source>
        <dbReference type="Proteomes" id="UP001170954"/>
    </source>
</evidence>
<feature type="domain" description="LysM" evidence="1">
    <location>
        <begin position="346"/>
        <end position="389"/>
    </location>
</feature>
<organism evidence="2 3">
    <name type="scientific">Sphingobacterium hotanense</name>
    <dbReference type="NCBI Taxonomy" id="649196"/>
    <lineage>
        <taxon>Bacteria</taxon>
        <taxon>Pseudomonadati</taxon>
        <taxon>Bacteroidota</taxon>
        <taxon>Sphingobacteriia</taxon>
        <taxon>Sphingobacteriales</taxon>
        <taxon>Sphingobacteriaceae</taxon>
        <taxon>Sphingobacterium</taxon>
    </lineage>
</organism>
<comment type="caution">
    <text evidence="2">The sequence shown here is derived from an EMBL/GenBank/DDBJ whole genome shotgun (WGS) entry which is preliminary data.</text>
</comment>
<dbReference type="Gene3D" id="1.10.530.10">
    <property type="match status" value="1"/>
</dbReference>
<reference evidence="2" key="2">
    <citation type="journal article" date="2022" name="Sci. Total Environ.">
        <title>Prevalence, transmission, and molecular epidemiology of tet(X)-positive bacteria among humans, animals, and environmental niches in China: An epidemiological, and genomic-based study.</title>
        <authorList>
            <person name="Dong N."/>
            <person name="Zeng Y."/>
            <person name="Cai C."/>
            <person name="Sun C."/>
            <person name="Lu J."/>
            <person name="Liu C."/>
            <person name="Zhou H."/>
            <person name="Sun Q."/>
            <person name="Shu L."/>
            <person name="Wang H."/>
            <person name="Wang Y."/>
            <person name="Wang S."/>
            <person name="Wu C."/>
            <person name="Chan E.W."/>
            <person name="Chen G."/>
            <person name="Shen Z."/>
            <person name="Chen S."/>
            <person name="Zhang R."/>
        </authorList>
    </citation>
    <scope>NUCLEOTIDE SEQUENCE</scope>
    <source>
        <strain evidence="2">R1692</strain>
    </source>
</reference>
<name>A0ABT7NIN2_9SPHI</name>
<protein>
    <submittedName>
        <fullName evidence="2">LysM peptidoglycan-binding domain-containing protein</fullName>
    </submittedName>
</protein>
<gene>
    <name evidence="2" type="ORF">HX018_02120</name>
</gene>
<dbReference type="SMART" id="SM00257">
    <property type="entry name" value="LysM"/>
    <property type="match status" value="2"/>
</dbReference>
<proteinExistence type="predicted"/>
<dbReference type="PANTHER" id="PTHR33734">
    <property type="entry name" value="LYSM DOMAIN-CONTAINING GPI-ANCHORED PROTEIN 2"/>
    <property type="match status" value="1"/>
</dbReference>
<accession>A0ABT7NIN2</accession>
<dbReference type="InterPro" id="IPR008258">
    <property type="entry name" value="Transglycosylase_SLT_dom_1"/>
</dbReference>
<dbReference type="Pfam" id="PF01476">
    <property type="entry name" value="LysM"/>
    <property type="match status" value="2"/>
</dbReference>
<dbReference type="EMBL" id="JACAGK010000004">
    <property type="protein sequence ID" value="MDM1047042.1"/>
    <property type="molecule type" value="Genomic_DNA"/>
</dbReference>
<reference evidence="2" key="1">
    <citation type="submission" date="2020-06" db="EMBL/GenBank/DDBJ databases">
        <authorList>
            <person name="Dong N."/>
        </authorList>
    </citation>
    <scope>NUCLEOTIDE SEQUENCE</scope>
    <source>
        <strain evidence="2">R1692</strain>
    </source>
</reference>
<feature type="domain" description="LysM" evidence="1">
    <location>
        <begin position="418"/>
        <end position="462"/>
    </location>
</feature>
<dbReference type="CDD" id="cd16894">
    <property type="entry name" value="MltD-like"/>
    <property type="match status" value="1"/>
</dbReference>
<dbReference type="SUPFAM" id="SSF54106">
    <property type="entry name" value="LysM domain"/>
    <property type="match status" value="2"/>
</dbReference>
<dbReference type="InterPro" id="IPR018392">
    <property type="entry name" value="LysM"/>
</dbReference>
<keyword evidence="3" id="KW-1185">Reference proteome</keyword>
<dbReference type="SUPFAM" id="SSF53955">
    <property type="entry name" value="Lysozyme-like"/>
    <property type="match status" value="1"/>
</dbReference>